<evidence type="ECO:0000313" key="2">
    <source>
        <dbReference type="Proteomes" id="UP000033434"/>
    </source>
</evidence>
<dbReference type="PATRIC" id="fig|1129367.4.peg.5369"/>
<dbReference type="EMBL" id="AUXW01000209">
    <property type="protein sequence ID" value="KKE80831.1"/>
    <property type="molecule type" value="Genomic_DNA"/>
</dbReference>
<comment type="caution">
    <text evidence="1">The sequence shown here is derived from an EMBL/GenBank/DDBJ whole genome shotgun (WGS) entry which is preliminary data.</text>
</comment>
<evidence type="ECO:0000313" key="1">
    <source>
        <dbReference type="EMBL" id="KKE80831.1"/>
    </source>
</evidence>
<reference evidence="1 2" key="1">
    <citation type="journal article" date="2015" name="BMC Genomics">
        <title>Genome mining reveals unlocked bioactive potential of marine Gram-negative bacteria.</title>
        <authorList>
            <person name="Machado H."/>
            <person name="Sonnenschein E.C."/>
            <person name="Melchiorsen J."/>
            <person name="Gram L."/>
        </authorList>
    </citation>
    <scope>NUCLEOTIDE SEQUENCE [LARGE SCALE GENOMIC DNA]</scope>
    <source>
        <strain evidence="1 2">S4054</strain>
    </source>
</reference>
<dbReference type="Proteomes" id="UP000033434">
    <property type="component" value="Unassembled WGS sequence"/>
</dbReference>
<organism evidence="1 2">
    <name type="scientific">Pseudoalteromonas luteoviolacea S4054</name>
    <dbReference type="NCBI Taxonomy" id="1129367"/>
    <lineage>
        <taxon>Bacteria</taxon>
        <taxon>Pseudomonadati</taxon>
        <taxon>Pseudomonadota</taxon>
        <taxon>Gammaproteobacteria</taxon>
        <taxon>Alteromonadales</taxon>
        <taxon>Pseudoalteromonadaceae</taxon>
        <taxon>Pseudoalteromonas</taxon>
    </lineage>
</organism>
<dbReference type="AlphaFoldDB" id="A0A0F6A4P5"/>
<accession>A0A0F6A4P5</accession>
<protein>
    <submittedName>
        <fullName evidence="1">Uncharacterized protein</fullName>
    </submittedName>
</protein>
<name>A0A0F6A4P5_9GAMM</name>
<sequence>MKLLLKRKTPKFKRPQLIKKARDFELKKIKQSKA</sequence>
<proteinExistence type="predicted"/>
<gene>
    <name evidence="1" type="ORF">N479_03920</name>
</gene>